<comment type="caution">
    <text evidence="10">The sequence shown here is derived from an EMBL/GenBank/DDBJ whole genome shotgun (WGS) entry which is preliminary data.</text>
</comment>
<dbReference type="NCBIfam" id="TIGR02887">
    <property type="entry name" value="spore_ger_x_C"/>
    <property type="match status" value="1"/>
</dbReference>
<evidence type="ECO:0000256" key="2">
    <source>
        <dbReference type="ARBA" id="ARBA00007886"/>
    </source>
</evidence>
<dbReference type="InterPro" id="IPR038501">
    <property type="entry name" value="Spore_GerAC_C_sf"/>
</dbReference>
<accession>A0A7Y6BX64</accession>
<keyword evidence="4" id="KW-0732">Signal</keyword>
<comment type="similarity">
    <text evidence="2">Belongs to the GerABKC lipoprotein family.</text>
</comment>
<evidence type="ECO:0000259" key="9">
    <source>
        <dbReference type="Pfam" id="PF25198"/>
    </source>
</evidence>
<evidence type="ECO:0000259" key="8">
    <source>
        <dbReference type="Pfam" id="PF05504"/>
    </source>
</evidence>
<keyword evidence="11" id="KW-1185">Reference proteome</keyword>
<keyword evidence="6" id="KW-0564">Palmitate</keyword>
<dbReference type="RefSeq" id="WP_175396140.1">
    <property type="nucleotide sequence ID" value="NZ_JABMCB010000179.1"/>
</dbReference>
<dbReference type="Pfam" id="PF05504">
    <property type="entry name" value="Spore_GerAC"/>
    <property type="match status" value="1"/>
</dbReference>
<gene>
    <name evidence="10" type="ORF">HP552_14510</name>
</gene>
<protein>
    <submittedName>
        <fullName evidence="10">Ger(X)C family spore germination protein</fullName>
    </submittedName>
</protein>
<keyword evidence="3" id="KW-0309">Germination</keyword>
<dbReference type="Gene3D" id="3.30.300.210">
    <property type="entry name" value="Nutrient germinant receptor protein C, domain 3"/>
    <property type="match status" value="1"/>
</dbReference>
<feature type="domain" description="Spore germination GerAC-like C-terminal" evidence="8">
    <location>
        <begin position="201"/>
        <end position="361"/>
    </location>
</feature>
<keyword evidence="7" id="KW-0449">Lipoprotein</keyword>
<evidence type="ECO:0000256" key="3">
    <source>
        <dbReference type="ARBA" id="ARBA00022544"/>
    </source>
</evidence>
<keyword evidence="5" id="KW-0472">Membrane</keyword>
<proteinExistence type="inferred from homology"/>
<evidence type="ECO:0000313" key="11">
    <source>
        <dbReference type="Proteomes" id="UP000526125"/>
    </source>
</evidence>
<evidence type="ECO:0000256" key="1">
    <source>
        <dbReference type="ARBA" id="ARBA00004635"/>
    </source>
</evidence>
<sequence length="369" mass="41381">MISLLLCSGCWSKVEINERTFITAMYIDKADTPGEIELTLSMPLPNRLAPEGGGSGKDPYAVVSATAPTIADALEKIQTDLTRKISWGHTRVVVFGDAYAREGIQDTLAWIAREPLFHLSSYIMVANGKAKNVSDLTPVFEETPSDVLREFSTEENLLKTQVLNIFAADKMNQGFASSMLTAQERHMVSEDGELKKWVSQTGAALFKQMKMVGTLTDEEARAVAWAERSLDSMTISVRTKKEKASMTLYDMQSDIRVRMERGEPVFDIKLIGKAELNSVIPVLKAKDIVAVREIEQAASEKVSTHLTSAIRTGQHKGADILRLGYRLEWRYPKTWKKLRPQWINYVKNDLQFHVNTDINIQFVGSESSF</sequence>
<dbReference type="InterPro" id="IPR046953">
    <property type="entry name" value="Spore_GerAC-like_C"/>
</dbReference>
<comment type="subcellular location">
    <subcellularLocation>
        <location evidence="1">Membrane</location>
        <topology evidence="1">Lipid-anchor</topology>
    </subcellularLocation>
</comment>
<feature type="domain" description="Spore germination protein N-terminal" evidence="9">
    <location>
        <begin position="13"/>
        <end position="157"/>
    </location>
</feature>
<evidence type="ECO:0000256" key="6">
    <source>
        <dbReference type="ARBA" id="ARBA00023139"/>
    </source>
</evidence>
<evidence type="ECO:0000256" key="7">
    <source>
        <dbReference type="ARBA" id="ARBA00023288"/>
    </source>
</evidence>
<name>A0A7Y6BX64_9BACL</name>
<reference evidence="10 11" key="1">
    <citation type="submission" date="2020-05" db="EMBL/GenBank/DDBJ databases">
        <title>Genome Sequencing of Type Strains.</title>
        <authorList>
            <person name="Lemaire J.F."/>
            <person name="Inderbitzin P."/>
            <person name="Gregorio O.A."/>
            <person name="Collins S.B."/>
            <person name="Wespe N."/>
            <person name="Knight-Connoni V."/>
        </authorList>
    </citation>
    <scope>NUCLEOTIDE SEQUENCE [LARGE SCALE GENOMIC DNA]</scope>
    <source>
        <strain evidence="10 11">LMG 21957</strain>
    </source>
</reference>
<dbReference type="PANTHER" id="PTHR35789:SF1">
    <property type="entry name" value="SPORE GERMINATION PROTEIN B3"/>
    <property type="match status" value="1"/>
</dbReference>
<evidence type="ECO:0000256" key="5">
    <source>
        <dbReference type="ARBA" id="ARBA00023136"/>
    </source>
</evidence>
<dbReference type="PANTHER" id="PTHR35789">
    <property type="entry name" value="SPORE GERMINATION PROTEIN B3"/>
    <property type="match status" value="1"/>
</dbReference>
<dbReference type="Proteomes" id="UP000526125">
    <property type="component" value="Unassembled WGS sequence"/>
</dbReference>
<organism evidence="10 11">
    <name type="scientific">Paenibacillus xylanilyticus</name>
    <dbReference type="NCBI Taxonomy" id="248903"/>
    <lineage>
        <taxon>Bacteria</taxon>
        <taxon>Bacillati</taxon>
        <taxon>Bacillota</taxon>
        <taxon>Bacilli</taxon>
        <taxon>Bacillales</taxon>
        <taxon>Paenibacillaceae</taxon>
        <taxon>Paenibacillus</taxon>
    </lineage>
</organism>
<dbReference type="InterPro" id="IPR057336">
    <property type="entry name" value="GerAC_N"/>
</dbReference>
<dbReference type="AlphaFoldDB" id="A0A7Y6BX64"/>
<evidence type="ECO:0000256" key="4">
    <source>
        <dbReference type="ARBA" id="ARBA00022729"/>
    </source>
</evidence>
<dbReference type="GO" id="GO:0016020">
    <property type="term" value="C:membrane"/>
    <property type="evidence" value="ECO:0007669"/>
    <property type="project" value="UniProtKB-SubCell"/>
</dbReference>
<dbReference type="GO" id="GO:0009847">
    <property type="term" value="P:spore germination"/>
    <property type="evidence" value="ECO:0007669"/>
    <property type="project" value="InterPro"/>
</dbReference>
<dbReference type="EMBL" id="JABMCB010000179">
    <property type="protein sequence ID" value="NUU76446.1"/>
    <property type="molecule type" value="Genomic_DNA"/>
</dbReference>
<dbReference type="InterPro" id="IPR008844">
    <property type="entry name" value="Spore_GerAC-like"/>
</dbReference>
<dbReference type="Pfam" id="PF25198">
    <property type="entry name" value="Spore_GerAC_N"/>
    <property type="match status" value="1"/>
</dbReference>
<evidence type="ECO:0000313" key="10">
    <source>
        <dbReference type="EMBL" id="NUU76446.1"/>
    </source>
</evidence>